<dbReference type="GO" id="GO:0005576">
    <property type="term" value="C:extracellular region"/>
    <property type="evidence" value="ECO:0007669"/>
    <property type="project" value="UniProtKB-SubCell"/>
</dbReference>
<comment type="caution">
    <text evidence="9">The sequence shown here is derived from an EMBL/GenBank/DDBJ whole genome shotgun (WGS) entry which is preliminary data.</text>
</comment>
<dbReference type="GO" id="GO:0009424">
    <property type="term" value="C:bacterial-type flagellum hook"/>
    <property type="evidence" value="ECO:0007669"/>
    <property type="project" value="UniProtKB-UniRule"/>
</dbReference>
<evidence type="ECO:0000259" key="8">
    <source>
        <dbReference type="Pfam" id="PF02465"/>
    </source>
</evidence>
<dbReference type="PANTHER" id="PTHR30288">
    <property type="entry name" value="FLAGELLAR CAP/ASSEMBLY PROTEIN FLID"/>
    <property type="match status" value="1"/>
</dbReference>
<evidence type="ECO:0000256" key="3">
    <source>
        <dbReference type="ARBA" id="ARBA00011255"/>
    </source>
</evidence>
<dbReference type="AlphaFoldDB" id="A0A832LV83"/>
<keyword evidence="7" id="KW-0175">Coiled coil</keyword>
<comment type="similarity">
    <text evidence="2">Belongs to the FliD family.</text>
</comment>
<sequence>MSDTYITNITGLLDVEAMVKNLTLSKQKRLQKLAQDKALLQAKVSALNNFLSSLKDLQNQVNSLKIDDLFKGKRINISDTTVLSAQATENTPNLTLRLKVEQLAQGEIRATSGGVENLNQTLSPTTITLKYWTSENNVEERTINFTGGPLQDLVRTINESQNKVSASIYFDGVNYKLMLAEKDLGASTVETSSTKFAIEALGLPTELGALELTLQEARNAKILIGSDSGTAITSPTNTFKEVISGLDITALKPSTDFVTLSIDDSYEKVSSSLSDLFNKINNVLSLLQELTGKGSIFQGNAVLTRIKVQLLTATNPLQNLGIININEGKYSLNSEALNNLLQKGQLEEIKKALEQTKDLAQKLLGSTVKILETFIKVEDKQIQNLDIKAEILQKNLRREEEKLRLTFSKIENLMYQNEKLRNRLENFMVSLSENKK</sequence>
<accession>A0A832LV83</accession>
<evidence type="ECO:0000256" key="2">
    <source>
        <dbReference type="ARBA" id="ARBA00009764"/>
    </source>
</evidence>
<dbReference type="PANTHER" id="PTHR30288:SF0">
    <property type="entry name" value="FLAGELLAR HOOK-ASSOCIATED PROTEIN 2"/>
    <property type="match status" value="1"/>
</dbReference>
<evidence type="ECO:0000256" key="5">
    <source>
        <dbReference type="ARBA" id="ARBA00033074"/>
    </source>
</evidence>
<feature type="coiled-coil region" evidence="7">
    <location>
        <begin position="343"/>
        <end position="430"/>
    </location>
</feature>
<dbReference type="GO" id="GO:0007155">
    <property type="term" value="P:cell adhesion"/>
    <property type="evidence" value="ECO:0007669"/>
    <property type="project" value="InterPro"/>
</dbReference>
<reference evidence="9" key="1">
    <citation type="journal article" date="2020" name="mSystems">
        <title>Genome- and Community-Level Interaction Insights into Carbon Utilization and Element Cycling Functions of Hydrothermarchaeota in Hydrothermal Sediment.</title>
        <authorList>
            <person name="Zhou Z."/>
            <person name="Liu Y."/>
            <person name="Xu W."/>
            <person name="Pan J."/>
            <person name="Luo Z.H."/>
            <person name="Li M."/>
        </authorList>
    </citation>
    <scope>NUCLEOTIDE SEQUENCE [LARGE SCALE GENOMIC DNA]</scope>
    <source>
        <strain evidence="9">SpSt-605</strain>
    </source>
</reference>
<dbReference type="Pfam" id="PF02465">
    <property type="entry name" value="FliD_N"/>
    <property type="match status" value="1"/>
</dbReference>
<dbReference type="InterPro" id="IPR003481">
    <property type="entry name" value="FliD_N"/>
</dbReference>
<keyword evidence="4" id="KW-0975">Bacterial flagellum</keyword>
<evidence type="ECO:0000256" key="7">
    <source>
        <dbReference type="SAM" id="Coils"/>
    </source>
</evidence>
<proteinExistence type="inferred from homology"/>
<dbReference type="EMBL" id="DSZU01000024">
    <property type="protein sequence ID" value="HGV54743.1"/>
    <property type="molecule type" value="Genomic_DNA"/>
</dbReference>
<evidence type="ECO:0000256" key="4">
    <source>
        <dbReference type="ARBA" id="ARBA00023143"/>
    </source>
</evidence>
<evidence type="ECO:0000256" key="6">
    <source>
        <dbReference type="ARBA" id="ARBA00033192"/>
    </source>
</evidence>
<gene>
    <name evidence="9" type="ORF">ENT73_01465</name>
</gene>
<dbReference type="GO" id="GO:0071973">
    <property type="term" value="P:bacterial-type flagellum-dependent cell motility"/>
    <property type="evidence" value="ECO:0007669"/>
    <property type="project" value="TreeGrafter"/>
</dbReference>
<dbReference type="GO" id="GO:0009421">
    <property type="term" value="C:bacterial-type flagellum filament cap"/>
    <property type="evidence" value="ECO:0007669"/>
    <property type="project" value="InterPro"/>
</dbReference>
<evidence type="ECO:0000256" key="1">
    <source>
        <dbReference type="ARBA" id="ARBA00004365"/>
    </source>
</evidence>
<evidence type="ECO:0000313" key="9">
    <source>
        <dbReference type="EMBL" id="HGV54743.1"/>
    </source>
</evidence>
<name>A0A832LV83_9BACT</name>
<comment type="subcellular location">
    <subcellularLocation>
        <location evidence="1">Bacterial flagellum</location>
    </subcellularLocation>
</comment>
<comment type="subunit">
    <text evidence="3">Homopentamer.</text>
</comment>
<protein>
    <recommendedName>
        <fullName evidence="6">Filament cap protein</fullName>
    </recommendedName>
    <alternativeName>
        <fullName evidence="5">Flagellar cap protein</fullName>
    </alternativeName>
</protein>
<organism evidence="9">
    <name type="scientific">Caldimicrobium thiodismutans</name>
    <dbReference type="NCBI Taxonomy" id="1653476"/>
    <lineage>
        <taxon>Bacteria</taxon>
        <taxon>Pseudomonadati</taxon>
        <taxon>Thermodesulfobacteriota</taxon>
        <taxon>Thermodesulfobacteria</taxon>
        <taxon>Thermodesulfobacteriales</taxon>
        <taxon>Thermodesulfobacteriaceae</taxon>
        <taxon>Caldimicrobium</taxon>
    </lineage>
</organism>
<dbReference type="InterPro" id="IPR040026">
    <property type="entry name" value="FliD"/>
</dbReference>
<feature type="domain" description="Flagellar hook-associated protein 2 N-terminal" evidence="8">
    <location>
        <begin position="13"/>
        <end position="106"/>
    </location>
</feature>